<dbReference type="SUPFAM" id="SSF48179">
    <property type="entry name" value="6-phosphogluconate dehydrogenase C-terminal domain-like"/>
    <property type="match status" value="1"/>
</dbReference>
<dbReference type="InterPro" id="IPR036291">
    <property type="entry name" value="NAD(P)-bd_dom_sf"/>
</dbReference>
<dbReference type="InterPro" id="IPR029036">
    <property type="entry name" value="P5CR_dimer"/>
</dbReference>
<evidence type="ECO:0000313" key="13">
    <source>
        <dbReference type="Proteomes" id="UP000050398"/>
    </source>
</evidence>
<keyword evidence="4 6" id="KW-0560">Oxidoreductase</keyword>
<sequence length="272" mass="29539">MKTLFIGAGSMAHALMSGALKAGVLNNEEVYVTNRANQERLNEIMHEFCIRKVNRASRYDVIILAMKPKDFHEAADSIRSYLSENTLIISVLAGITMEHISDRLEFKGAIARAMPNTSAAMGKSATAVAFNQYLSPSQKEWTKTLFQSVGIAAVVEEEKLDLITALSGSGPAYIYYVAEILKHAAVELGLEEDLAESLVTQTIAGASAMLSESGLEARELRRNVTSAGGTTEAGIAALEDHQVRDAFFQCISSANNRSQILGHELKENSLKK</sequence>
<dbReference type="InterPro" id="IPR053790">
    <property type="entry name" value="P5CR-like_CS"/>
</dbReference>
<dbReference type="SUPFAM" id="SSF51735">
    <property type="entry name" value="NAD(P)-binding Rossmann-fold domains"/>
    <property type="match status" value="1"/>
</dbReference>
<evidence type="ECO:0000256" key="4">
    <source>
        <dbReference type="ARBA" id="ARBA00023002"/>
    </source>
</evidence>
<dbReference type="NCBIfam" id="TIGR00112">
    <property type="entry name" value="proC"/>
    <property type="match status" value="1"/>
</dbReference>
<comment type="similarity">
    <text evidence="1 6 9">Belongs to the pyrroline-5-carboxylate reductase family.</text>
</comment>
<evidence type="ECO:0000256" key="5">
    <source>
        <dbReference type="ARBA" id="ARBA00058118"/>
    </source>
</evidence>
<evidence type="ECO:0000256" key="7">
    <source>
        <dbReference type="NCBIfam" id="TIGR00112"/>
    </source>
</evidence>
<comment type="caution">
    <text evidence="12">The sequence shown here is derived from an EMBL/GenBank/DDBJ whole genome shotgun (WGS) entry which is preliminary data.</text>
</comment>
<dbReference type="PANTHER" id="PTHR11645:SF49">
    <property type="entry name" value="PYRROLINE-5-CARBOXYLATE REDUCTASE 1"/>
    <property type="match status" value="1"/>
</dbReference>
<feature type="binding site" evidence="8">
    <location>
        <begin position="6"/>
        <end position="11"/>
    </location>
    <ligand>
        <name>NADP(+)</name>
        <dbReference type="ChEBI" id="CHEBI:58349"/>
    </ligand>
</feature>
<comment type="subcellular location">
    <subcellularLocation>
        <location evidence="6">Cytoplasm</location>
    </subcellularLocation>
</comment>
<dbReference type="GO" id="GO:0004735">
    <property type="term" value="F:pyrroline-5-carboxylate reductase activity"/>
    <property type="evidence" value="ECO:0007669"/>
    <property type="project" value="UniProtKB-UniRule"/>
</dbReference>
<dbReference type="PIRSF" id="PIRSF000193">
    <property type="entry name" value="Pyrrol-5-carb_rd"/>
    <property type="match status" value="1"/>
</dbReference>
<evidence type="ECO:0000259" key="11">
    <source>
        <dbReference type="Pfam" id="PF14748"/>
    </source>
</evidence>
<accession>A0A0P6W1N2</accession>
<evidence type="ECO:0000256" key="9">
    <source>
        <dbReference type="RuleBase" id="RU003903"/>
    </source>
</evidence>
<dbReference type="EC" id="1.5.1.2" evidence="6 7"/>
<keyword evidence="6 9" id="KW-0028">Amino-acid biosynthesis</keyword>
<dbReference type="FunFam" id="1.10.3730.10:FF:000001">
    <property type="entry name" value="Pyrroline-5-carboxylate reductase"/>
    <property type="match status" value="1"/>
</dbReference>
<dbReference type="Gene3D" id="1.10.3730.10">
    <property type="entry name" value="ProC C-terminal domain-like"/>
    <property type="match status" value="1"/>
</dbReference>
<evidence type="ECO:0000256" key="8">
    <source>
        <dbReference type="PIRSR" id="PIRSR000193-1"/>
    </source>
</evidence>
<dbReference type="GO" id="GO:0055129">
    <property type="term" value="P:L-proline biosynthetic process"/>
    <property type="evidence" value="ECO:0007669"/>
    <property type="project" value="UniProtKB-UniRule"/>
</dbReference>
<keyword evidence="6" id="KW-0963">Cytoplasm</keyword>
<evidence type="ECO:0000256" key="2">
    <source>
        <dbReference type="ARBA" id="ARBA00022650"/>
    </source>
</evidence>
<evidence type="ECO:0000256" key="6">
    <source>
        <dbReference type="HAMAP-Rule" id="MF_01925"/>
    </source>
</evidence>
<dbReference type="GO" id="GO:0005737">
    <property type="term" value="C:cytoplasm"/>
    <property type="evidence" value="ECO:0007669"/>
    <property type="project" value="UniProtKB-SubCell"/>
</dbReference>
<dbReference type="InterPro" id="IPR000304">
    <property type="entry name" value="Pyrroline-COOH_reductase"/>
</dbReference>
<organism evidence="12 13">
    <name type="scientific">Rossellomorea vietnamensis</name>
    <dbReference type="NCBI Taxonomy" id="218284"/>
    <lineage>
        <taxon>Bacteria</taxon>
        <taxon>Bacillati</taxon>
        <taxon>Bacillota</taxon>
        <taxon>Bacilli</taxon>
        <taxon>Bacillales</taxon>
        <taxon>Bacillaceae</taxon>
        <taxon>Rossellomorea</taxon>
    </lineage>
</organism>
<dbReference type="InterPro" id="IPR008927">
    <property type="entry name" value="6-PGluconate_DH-like_C_sf"/>
</dbReference>
<evidence type="ECO:0000259" key="10">
    <source>
        <dbReference type="Pfam" id="PF03807"/>
    </source>
</evidence>
<name>A0A0P6W1N2_9BACI</name>
<comment type="function">
    <text evidence="5 6">Catalyzes the reduction of 1-pyrroline-5-carboxylate (PCA) to L-proline.</text>
</comment>
<evidence type="ECO:0000256" key="3">
    <source>
        <dbReference type="ARBA" id="ARBA00022857"/>
    </source>
</evidence>
<dbReference type="PANTHER" id="PTHR11645">
    <property type="entry name" value="PYRROLINE-5-CARBOXYLATE REDUCTASE"/>
    <property type="match status" value="1"/>
</dbReference>
<protein>
    <recommendedName>
        <fullName evidence="6 7">Pyrroline-5-carboxylate reductase</fullName>
        <shortName evidence="6">P5C reductase</shortName>
        <shortName evidence="6">P5CR</shortName>
        <ecNumber evidence="6 7">1.5.1.2</ecNumber>
    </recommendedName>
    <alternativeName>
        <fullName evidence="6">PCA reductase</fullName>
    </alternativeName>
</protein>
<comment type="catalytic activity">
    <reaction evidence="6">
        <text>L-proline + NAD(+) = (S)-1-pyrroline-5-carboxylate + NADH + 2 H(+)</text>
        <dbReference type="Rhea" id="RHEA:14105"/>
        <dbReference type="ChEBI" id="CHEBI:15378"/>
        <dbReference type="ChEBI" id="CHEBI:17388"/>
        <dbReference type="ChEBI" id="CHEBI:57540"/>
        <dbReference type="ChEBI" id="CHEBI:57945"/>
        <dbReference type="ChEBI" id="CHEBI:60039"/>
        <dbReference type="EC" id="1.5.1.2"/>
    </reaction>
</comment>
<feature type="binding site" evidence="8">
    <location>
        <begin position="65"/>
        <end position="68"/>
    </location>
    <ligand>
        <name>NADP(+)</name>
        <dbReference type="ChEBI" id="CHEBI:58349"/>
    </ligand>
</feature>
<dbReference type="PROSITE" id="PS00521">
    <property type="entry name" value="P5CR"/>
    <property type="match status" value="1"/>
</dbReference>
<reference evidence="12 13" key="1">
    <citation type="submission" date="2015-08" db="EMBL/GenBank/DDBJ databases">
        <title>Draft Genome Sequence of Bacillus vietnamensis UCD-SED5.</title>
        <authorList>
            <person name="Lee R.D."/>
            <person name="Jospin G."/>
            <person name="Lang J.M."/>
            <person name="Coil D.A."/>
            <person name="Eisen J.A."/>
        </authorList>
    </citation>
    <scope>NUCLEOTIDE SEQUENCE [LARGE SCALE GENOMIC DNA]</scope>
    <source>
        <strain evidence="12 13">UCD-SED5</strain>
    </source>
</reference>
<evidence type="ECO:0000313" key="12">
    <source>
        <dbReference type="EMBL" id="KPL59689.1"/>
    </source>
</evidence>
<dbReference type="eggNOG" id="COG0345">
    <property type="taxonomic scope" value="Bacteria"/>
</dbReference>
<dbReference type="Proteomes" id="UP000050398">
    <property type="component" value="Unassembled WGS sequence"/>
</dbReference>
<dbReference type="RefSeq" id="WP_060672260.1">
    <property type="nucleotide sequence ID" value="NZ_JBCNGU010000018.1"/>
</dbReference>
<dbReference type="UniPathway" id="UPA00098">
    <property type="reaction ID" value="UER00361"/>
</dbReference>
<dbReference type="PATRIC" id="fig|218284.4.peg.3550"/>
<dbReference type="OrthoDB" id="9805754at2"/>
<keyword evidence="2 6" id="KW-0641">Proline biosynthesis</keyword>
<dbReference type="Pfam" id="PF03807">
    <property type="entry name" value="F420_oxidored"/>
    <property type="match status" value="1"/>
</dbReference>
<keyword evidence="3 6" id="KW-0521">NADP</keyword>
<gene>
    <name evidence="6" type="primary">proC</name>
    <name evidence="12" type="ORF">AM506_09475</name>
</gene>
<dbReference type="EMBL" id="LIXZ01000006">
    <property type="protein sequence ID" value="KPL59689.1"/>
    <property type="molecule type" value="Genomic_DNA"/>
</dbReference>
<dbReference type="HAMAP" id="MF_01925">
    <property type="entry name" value="P5C_reductase"/>
    <property type="match status" value="1"/>
</dbReference>
<dbReference type="Gene3D" id="3.40.50.720">
    <property type="entry name" value="NAD(P)-binding Rossmann-like Domain"/>
    <property type="match status" value="1"/>
</dbReference>
<dbReference type="AlphaFoldDB" id="A0A0P6W1N2"/>
<dbReference type="Pfam" id="PF14748">
    <property type="entry name" value="P5CR_dimer"/>
    <property type="match status" value="1"/>
</dbReference>
<comment type="pathway">
    <text evidence="6 9">Amino-acid biosynthesis; L-proline biosynthesis; L-proline from L-glutamate 5-semialdehyde: step 1/1.</text>
</comment>
<proteinExistence type="inferred from homology"/>
<feature type="domain" description="Pyrroline-5-carboxylate reductase catalytic N-terminal" evidence="10">
    <location>
        <begin position="5"/>
        <end position="94"/>
    </location>
</feature>
<feature type="domain" description="Pyrroline-5-carboxylate reductase dimerisation" evidence="11">
    <location>
        <begin position="157"/>
        <end position="259"/>
    </location>
</feature>
<evidence type="ECO:0000256" key="1">
    <source>
        <dbReference type="ARBA" id="ARBA00005525"/>
    </source>
</evidence>
<comment type="catalytic activity">
    <reaction evidence="6 9">
        <text>L-proline + NADP(+) = (S)-1-pyrroline-5-carboxylate + NADPH + 2 H(+)</text>
        <dbReference type="Rhea" id="RHEA:14109"/>
        <dbReference type="ChEBI" id="CHEBI:15378"/>
        <dbReference type="ChEBI" id="CHEBI:17388"/>
        <dbReference type="ChEBI" id="CHEBI:57783"/>
        <dbReference type="ChEBI" id="CHEBI:58349"/>
        <dbReference type="ChEBI" id="CHEBI:60039"/>
        <dbReference type="EC" id="1.5.1.2"/>
    </reaction>
</comment>
<dbReference type="InterPro" id="IPR028939">
    <property type="entry name" value="P5C_Rdtase_cat_N"/>
</dbReference>